<reference evidence="2" key="1">
    <citation type="journal article" date="2019" name="Int. J. Syst. Evol. Microbiol.">
        <title>The Global Catalogue of Microorganisms (GCM) 10K type strain sequencing project: providing services to taxonomists for standard genome sequencing and annotation.</title>
        <authorList>
            <consortium name="The Broad Institute Genomics Platform"/>
            <consortium name="The Broad Institute Genome Sequencing Center for Infectious Disease"/>
            <person name="Wu L."/>
            <person name="Ma J."/>
        </authorList>
    </citation>
    <scope>NUCLEOTIDE SEQUENCE [LARGE SCALE GENOMIC DNA]</scope>
    <source>
        <strain evidence="2">CCM 8875</strain>
    </source>
</reference>
<evidence type="ECO:0008006" key="3">
    <source>
        <dbReference type="Google" id="ProtNLM"/>
    </source>
</evidence>
<dbReference type="InterPro" id="IPR036590">
    <property type="entry name" value="SRAP-like"/>
</dbReference>
<dbReference type="Proteomes" id="UP001597302">
    <property type="component" value="Unassembled WGS sequence"/>
</dbReference>
<gene>
    <name evidence="1" type="ORF">ACFQ5P_12890</name>
</gene>
<dbReference type="EMBL" id="JBHTOQ010000022">
    <property type="protein sequence ID" value="MFD1482192.1"/>
    <property type="molecule type" value="Genomic_DNA"/>
</dbReference>
<accession>A0ABW4DWP5</accession>
<protein>
    <recommendedName>
        <fullName evidence="3">Abasic site processing protein</fullName>
    </recommendedName>
</protein>
<name>A0ABW4DWP5_9RHOB</name>
<dbReference type="RefSeq" id="WP_242679531.1">
    <property type="nucleotide sequence ID" value="NZ_CBCSAJ010000007.1"/>
</dbReference>
<evidence type="ECO:0000313" key="2">
    <source>
        <dbReference type="Proteomes" id="UP001597302"/>
    </source>
</evidence>
<proteinExistence type="predicted"/>
<sequence length="188" mass="20477">MCHSLLPEHERGCDVCNLYNLTTNQQAIRDFVRITHDIAGNLEPDLDVYPDRSAPVVRQTKDGRALSRMTFGMPTPPKFLKTPDAPDTGVTNIRKPALAALAGAGKPLRDPRDGLFGIRADATTGGHQLFGFLITARKAVVNPIHPKAMPVILTTPEEIDVWLNADWNDAKALQRPLSDVGLVPLAGK</sequence>
<dbReference type="SUPFAM" id="SSF143081">
    <property type="entry name" value="BB1717-like"/>
    <property type="match status" value="1"/>
</dbReference>
<evidence type="ECO:0000313" key="1">
    <source>
        <dbReference type="EMBL" id="MFD1482192.1"/>
    </source>
</evidence>
<dbReference type="Gene3D" id="3.90.1680.10">
    <property type="entry name" value="SOS response associated peptidase-like"/>
    <property type="match status" value="1"/>
</dbReference>
<keyword evidence="2" id="KW-1185">Reference proteome</keyword>
<organism evidence="1 2">
    <name type="scientific">Paracoccus nototheniae</name>
    <dbReference type="NCBI Taxonomy" id="2489002"/>
    <lineage>
        <taxon>Bacteria</taxon>
        <taxon>Pseudomonadati</taxon>
        <taxon>Pseudomonadota</taxon>
        <taxon>Alphaproteobacteria</taxon>
        <taxon>Rhodobacterales</taxon>
        <taxon>Paracoccaceae</taxon>
        <taxon>Paracoccus</taxon>
    </lineage>
</organism>
<comment type="caution">
    <text evidence="1">The sequence shown here is derived from an EMBL/GenBank/DDBJ whole genome shotgun (WGS) entry which is preliminary data.</text>
</comment>
<dbReference type="Gene3D" id="3.90.1680.20">
    <property type="match status" value="1"/>
</dbReference>